<feature type="region of interest" description="Disordered" evidence="1">
    <location>
        <begin position="297"/>
        <end position="361"/>
    </location>
</feature>
<proteinExistence type="predicted"/>
<dbReference type="PANTHER" id="PTHR19851:SF12">
    <property type="entry name" value="RNA-BINDING PROTEIN"/>
    <property type="match status" value="1"/>
</dbReference>
<feature type="compositionally biased region" description="Basic residues" evidence="1">
    <location>
        <begin position="320"/>
        <end position="332"/>
    </location>
</feature>
<feature type="compositionally biased region" description="Polar residues" evidence="1">
    <location>
        <begin position="23"/>
        <end position="33"/>
    </location>
</feature>
<dbReference type="EMBL" id="JAECZO010000107">
    <property type="protein sequence ID" value="KAK7197484.1"/>
    <property type="molecule type" value="Genomic_DNA"/>
</dbReference>
<feature type="compositionally biased region" description="Gly residues" evidence="1">
    <location>
        <begin position="298"/>
        <end position="310"/>
    </location>
</feature>
<comment type="caution">
    <text evidence="2">The sequence shown here is derived from an EMBL/GenBank/DDBJ whole genome shotgun (WGS) entry which is preliminary data.</text>
</comment>
<gene>
    <name evidence="2" type="ORF">NESM_000697900</name>
</gene>
<organism evidence="2 3">
    <name type="scientific">Novymonas esmeraldas</name>
    <dbReference type="NCBI Taxonomy" id="1808958"/>
    <lineage>
        <taxon>Eukaryota</taxon>
        <taxon>Discoba</taxon>
        <taxon>Euglenozoa</taxon>
        <taxon>Kinetoplastea</taxon>
        <taxon>Metakinetoplastina</taxon>
        <taxon>Trypanosomatida</taxon>
        <taxon>Trypanosomatidae</taxon>
        <taxon>Novymonas</taxon>
    </lineage>
</organism>
<dbReference type="PANTHER" id="PTHR19851">
    <property type="entry name" value="OS02G0203500 PROTEIN"/>
    <property type="match status" value="1"/>
</dbReference>
<accession>A0AAW0EUU9</accession>
<dbReference type="Proteomes" id="UP001430356">
    <property type="component" value="Unassembled WGS sequence"/>
</dbReference>
<sequence>MPKEPFHTRPFAGSAPAAPYMKPSNSLVASGPQSSSAVSTVARAVTAGGAGGESTAPSSSSAPTSHRAARLTINNFASFRARVKKLPPDANTKAALHTQLYQFPERVCFGCVKCRRDNVESDSVAIDLKNRITLCTACFTRIIRPRTYAPSRVVPFPSLLSWLNYKPSHVMEMSDDVLERPAEAVAPSGERMAAPMLASGDRASHLGKLPAIAMNIAASGGRGRGAVAGGRRSGPTIDDALAQGAAGAPTGTHPCLRVWGVCQHGETCLFRNAPADLCLAYLMGLCGGRDHPIASAAPGGGGGGGGGGVGRPKSNTVNHGGRHGRGGAHHNRNQGGRGHQRDHGGGAAAAPAPAGGVGSGQTCRLLHQDVYDLPDLSDPRPRERFEGDLEDEEGVWAAWVRRRRDSPNSAEWQLWHNGPLEQLFRMYVPARRRPVVRQAAKRPEPADARPVAAAAVVAAVESAEAEDRLVDPEPEAAPPDAEDDPVDGGEEEEGQSEDAAEDEAGGDEGGGEEGGGGSDGAEEESAPAPAPSPSTKLNLMDIMSALKGLKKDTP</sequence>
<evidence type="ECO:0000313" key="2">
    <source>
        <dbReference type="EMBL" id="KAK7197484.1"/>
    </source>
</evidence>
<keyword evidence="3" id="KW-1185">Reference proteome</keyword>
<name>A0AAW0EUU9_9TRYP</name>
<reference evidence="2 3" key="1">
    <citation type="journal article" date="2021" name="MBio">
        <title>A New Model Trypanosomatid, Novymonas esmeraldas: Genomic Perception of Its 'Candidatus Pandoraea novymonadis' Endosymbiont.</title>
        <authorList>
            <person name="Zakharova A."/>
            <person name="Saura A."/>
            <person name="Butenko A."/>
            <person name="Podesvova L."/>
            <person name="Warmusova S."/>
            <person name="Kostygov A.Y."/>
            <person name="Nenarokova A."/>
            <person name="Lukes J."/>
            <person name="Opperdoes F.R."/>
            <person name="Yurchenko V."/>
        </authorList>
    </citation>
    <scope>NUCLEOTIDE SEQUENCE [LARGE SCALE GENOMIC DNA]</scope>
    <source>
        <strain evidence="2 3">E262AT.01</strain>
    </source>
</reference>
<feature type="region of interest" description="Disordered" evidence="1">
    <location>
        <begin position="1"/>
        <end position="33"/>
    </location>
</feature>
<evidence type="ECO:0000256" key="1">
    <source>
        <dbReference type="SAM" id="MobiDB-lite"/>
    </source>
</evidence>
<protein>
    <submittedName>
        <fullName evidence="2">Uncharacterized protein</fullName>
    </submittedName>
</protein>
<feature type="region of interest" description="Disordered" evidence="1">
    <location>
        <begin position="462"/>
        <end position="538"/>
    </location>
</feature>
<feature type="compositionally biased region" description="Acidic residues" evidence="1">
    <location>
        <begin position="480"/>
        <end position="511"/>
    </location>
</feature>
<dbReference type="AlphaFoldDB" id="A0AAW0EUU9"/>
<evidence type="ECO:0000313" key="3">
    <source>
        <dbReference type="Proteomes" id="UP001430356"/>
    </source>
</evidence>